<sequence length="194" mass="20948">MISNQPSEAAANSSTGWIDFWVVCDNNNCYLFYSNDGGKVFRHTTSKANFPNGWGGVTTVLSQSQFDLFEGTAVYKIKGKNQYLLLMEAIGSSGRYYKAFTSSSLSGSWTAVSGASSDASPFAGDRNTVFSGTKWAQGISHGELLRSAENEYMEVDPCNLRFLYQGLAPGAGGDYQKLPYRLGLLTSTTKGSGC</sequence>
<dbReference type="GO" id="GO:0045493">
    <property type="term" value="P:xylan catabolic process"/>
    <property type="evidence" value="ECO:0007669"/>
    <property type="project" value="UniProtKB-UniRule"/>
</dbReference>
<dbReference type="AlphaFoldDB" id="A0AAD5WY78"/>
<dbReference type="Pfam" id="PF03664">
    <property type="entry name" value="Glyco_hydro_62"/>
    <property type="match status" value="1"/>
</dbReference>
<name>A0AAD5WY78_9FUNG</name>
<organism evidence="9 10">
    <name type="scientific">Rhizophlyctis rosea</name>
    <dbReference type="NCBI Taxonomy" id="64517"/>
    <lineage>
        <taxon>Eukaryota</taxon>
        <taxon>Fungi</taxon>
        <taxon>Fungi incertae sedis</taxon>
        <taxon>Chytridiomycota</taxon>
        <taxon>Chytridiomycota incertae sedis</taxon>
        <taxon>Chytridiomycetes</taxon>
        <taxon>Rhizophlyctidales</taxon>
        <taxon>Rhizophlyctidaceae</taxon>
        <taxon>Rhizophlyctis</taxon>
    </lineage>
</organism>
<evidence type="ECO:0000256" key="2">
    <source>
        <dbReference type="ARBA" id="ARBA00004613"/>
    </source>
</evidence>
<comment type="subcellular location">
    <subcellularLocation>
        <location evidence="2 8">Secreted</location>
    </subcellularLocation>
</comment>
<gene>
    <name evidence="9" type="ORF">HK097_001691</name>
</gene>
<evidence type="ECO:0000256" key="1">
    <source>
        <dbReference type="ARBA" id="ARBA00001462"/>
    </source>
</evidence>
<comment type="catalytic activity">
    <reaction evidence="1 8">
        <text>Hydrolysis of terminal non-reducing alpha-L-arabinofuranoside residues in alpha-L-arabinosides.</text>
        <dbReference type="EC" id="3.2.1.55"/>
    </reaction>
</comment>
<evidence type="ECO:0000256" key="5">
    <source>
        <dbReference type="ARBA" id="ARBA00022729"/>
    </source>
</evidence>
<dbReference type="EC" id="3.2.1.55" evidence="8"/>
<accession>A0AAD5WY78</accession>
<evidence type="ECO:0000256" key="4">
    <source>
        <dbReference type="ARBA" id="ARBA00022525"/>
    </source>
</evidence>
<dbReference type="PANTHER" id="PTHR40631">
    <property type="entry name" value="ALPHA-L-ARABINOFURANOSIDASE AXHA-2-RELATED"/>
    <property type="match status" value="1"/>
</dbReference>
<evidence type="ECO:0000313" key="9">
    <source>
        <dbReference type="EMBL" id="KAJ3043641.1"/>
    </source>
</evidence>
<keyword evidence="7 8" id="KW-0326">Glycosidase</keyword>
<dbReference type="PANTHER" id="PTHR40631:SF2">
    <property type="entry name" value="ALPHA-L-ARABINOFURANOSIDASE"/>
    <property type="match status" value="1"/>
</dbReference>
<keyword evidence="4 8" id="KW-0964">Secreted</keyword>
<dbReference type="EMBL" id="JADGJD010001341">
    <property type="protein sequence ID" value="KAJ3043641.1"/>
    <property type="molecule type" value="Genomic_DNA"/>
</dbReference>
<comment type="function">
    <text evidence="8">Alpha-L-arabinofuranosidase involved in the hydrolysis of xylan, a major structural heterogeneous polysaccharide found in plant biomass representing the second most abundant polysaccharide in the biosphere, after cellulose.</text>
</comment>
<dbReference type="Proteomes" id="UP001212841">
    <property type="component" value="Unassembled WGS sequence"/>
</dbReference>
<evidence type="ECO:0000313" key="10">
    <source>
        <dbReference type="Proteomes" id="UP001212841"/>
    </source>
</evidence>
<reference evidence="9" key="1">
    <citation type="submission" date="2020-05" db="EMBL/GenBank/DDBJ databases">
        <title>Phylogenomic resolution of chytrid fungi.</title>
        <authorList>
            <person name="Stajich J.E."/>
            <person name="Amses K."/>
            <person name="Simmons R."/>
            <person name="Seto K."/>
            <person name="Myers J."/>
            <person name="Bonds A."/>
            <person name="Quandt C.A."/>
            <person name="Barry K."/>
            <person name="Liu P."/>
            <person name="Grigoriev I."/>
            <person name="Longcore J.E."/>
            <person name="James T.Y."/>
        </authorList>
    </citation>
    <scope>NUCLEOTIDE SEQUENCE</scope>
    <source>
        <strain evidence="9">JEL0318</strain>
    </source>
</reference>
<comment type="similarity">
    <text evidence="3 8">Belongs to the glycosyl hydrolase 62 family.</text>
</comment>
<protein>
    <recommendedName>
        <fullName evidence="8">Alpha-L-arabinofuranosidase</fullName>
        <ecNumber evidence="8">3.2.1.55</ecNumber>
    </recommendedName>
</protein>
<evidence type="ECO:0000256" key="7">
    <source>
        <dbReference type="ARBA" id="ARBA00023295"/>
    </source>
</evidence>
<proteinExistence type="inferred from homology"/>
<dbReference type="GO" id="GO:0046373">
    <property type="term" value="P:L-arabinose metabolic process"/>
    <property type="evidence" value="ECO:0007669"/>
    <property type="project" value="UniProtKB-UniRule"/>
</dbReference>
<comment type="caution">
    <text evidence="9">The sequence shown here is derived from an EMBL/GenBank/DDBJ whole genome shotgun (WGS) entry which is preliminary data.</text>
</comment>
<dbReference type="GO" id="GO:0005576">
    <property type="term" value="C:extracellular region"/>
    <property type="evidence" value="ECO:0007669"/>
    <property type="project" value="UniProtKB-SubCell"/>
</dbReference>
<dbReference type="Gene3D" id="2.115.10.20">
    <property type="entry name" value="Glycosyl hydrolase domain, family 43"/>
    <property type="match status" value="1"/>
</dbReference>
<dbReference type="InterPro" id="IPR023296">
    <property type="entry name" value="Glyco_hydro_beta-prop_sf"/>
</dbReference>
<dbReference type="GO" id="GO:0046556">
    <property type="term" value="F:alpha-L-arabinofuranosidase activity"/>
    <property type="evidence" value="ECO:0007669"/>
    <property type="project" value="UniProtKB-UniRule"/>
</dbReference>
<keyword evidence="10" id="KW-1185">Reference proteome</keyword>
<keyword evidence="5 8" id="KW-0732">Signal</keyword>
<evidence type="ECO:0000256" key="6">
    <source>
        <dbReference type="ARBA" id="ARBA00022801"/>
    </source>
</evidence>
<evidence type="ECO:0000256" key="3">
    <source>
        <dbReference type="ARBA" id="ARBA00007396"/>
    </source>
</evidence>
<dbReference type="InterPro" id="IPR005193">
    <property type="entry name" value="GH62_arabinosidase"/>
</dbReference>
<evidence type="ECO:0000256" key="8">
    <source>
        <dbReference type="RuleBase" id="RU368117"/>
    </source>
</evidence>
<keyword evidence="6 8" id="KW-0378">Hydrolase</keyword>
<dbReference type="SUPFAM" id="SSF75005">
    <property type="entry name" value="Arabinanase/levansucrase/invertase"/>
    <property type="match status" value="1"/>
</dbReference>